<name>A0A6L2R403_9BACT</name>
<dbReference type="Pfam" id="PF04325">
    <property type="entry name" value="DUF465"/>
    <property type="match status" value="1"/>
</dbReference>
<gene>
    <name evidence="1" type="ORF">ZNDK_0072</name>
</gene>
<sequence>MDQREIALLEKYMPTDPELKSLWEDHMLYSKQVDKIESKAFRTPTEDQTLKQLKKQKLEGKTKLMTILDRLKKQEH</sequence>
<dbReference type="InterPro" id="IPR007420">
    <property type="entry name" value="DUF465"/>
</dbReference>
<proteinExistence type="predicted"/>
<accession>A0A6L2R403</accession>
<dbReference type="AlphaFoldDB" id="A0A6L2R403"/>
<dbReference type="EMBL" id="BLLL01000001">
    <property type="protein sequence ID" value="GFH62301.1"/>
    <property type="molecule type" value="Genomic_DNA"/>
</dbReference>
<organism evidence="1 2">
    <name type="scientific">Candidatus Desulfovibrio kirbyi</name>
    <dbReference type="NCBI Taxonomy" id="2696086"/>
    <lineage>
        <taxon>Bacteria</taxon>
        <taxon>Pseudomonadati</taxon>
        <taxon>Thermodesulfobacteriota</taxon>
        <taxon>Desulfovibrionia</taxon>
        <taxon>Desulfovibrionales</taxon>
        <taxon>Desulfovibrionaceae</taxon>
        <taxon>Desulfovibrio</taxon>
    </lineage>
</organism>
<evidence type="ECO:0000313" key="1">
    <source>
        <dbReference type="EMBL" id="GFH62301.1"/>
    </source>
</evidence>
<evidence type="ECO:0008006" key="3">
    <source>
        <dbReference type="Google" id="ProtNLM"/>
    </source>
</evidence>
<dbReference type="Proteomes" id="UP000505077">
    <property type="component" value="Unassembled WGS sequence"/>
</dbReference>
<dbReference type="InterPro" id="IPR038444">
    <property type="entry name" value="DUF465_sf"/>
</dbReference>
<protein>
    <recommendedName>
        <fullName evidence="3">DUF465 domain-containing protein</fullName>
    </recommendedName>
</protein>
<dbReference type="Gene3D" id="6.10.280.50">
    <property type="match status" value="1"/>
</dbReference>
<reference evidence="1 2" key="1">
    <citation type="journal article" date="2020" name="ISME J.">
        <title>Parallel Reductive Genome Evolution in Desulfovibrio Ectosymbionts Independently Acquired by Trichonympha Protists in the Termite Gut.</title>
        <authorList>
            <person name="Takeuchi M."/>
            <person name="Kuwahara H."/>
            <person name="Murakami T."/>
            <person name="Takahashi K."/>
            <person name="Kajitani R."/>
            <person name="Toyoda A."/>
            <person name="Itoh T."/>
            <person name="Ohkuma M."/>
            <person name="Hongoh Y."/>
        </authorList>
    </citation>
    <scope>NUCLEOTIDE SEQUENCE [LARGE SCALE GENOMIC DNA]</scope>
    <source>
        <strain evidence="1">ZnDsv-02</strain>
    </source>
</reference>
<evidence type="ECO:0000313" key="2">
    <source>
        <dbReference type="Proteomes" id="UP000505077"/>
    </source>
</evidence>
<comment type="caution">
    <text evidence="1">The sequence shown here is derived from an EMBL/GenBank/DDBJ whole genome shotgun (WGS) entry which is preliminary data.</text>
</comment>